<dbReference type="PANTHER" id="PTHR11915">
    <property type="entry name" value="SPECTRIN/FILAMIN RELATED CYTOSKELETAL PROTEIN"/>
    <property type="match status" value="1"/>
</dbReference>
<name>A0A0B1TJA0_OESDE</name>
<evidence type="ECO:0000256" key="2">
    <source>
        <dbReference type="SAM" id="Coils"/>
    </source>
</evidence>
<protein>
    <submittedName>
        <fullName evidence="3">Spectrin repeat-containing domain protein</fullName>
    </submittedName>
</protein>
<evidence type="ECO:0000256" key="1">
    <source>
        <dbReference type="ARBA" id="ARBA00022737"/>
    </source>
</evidence>
<dbReference type="Pfam" id="PF00435">
    <property type="entry name" value="Spectrin"/>
    <property type="match status" value="2"/>
</dbReference>
<reference evidence="3 4" key="1">
    <citation type="submission" date="2014-03" db="EMBL/GenBank/DDBJ databases">
        <title>Draft genome of the hookworm Oesophagostomum dentatum.</title>
        <authorList>
            <person name="Mitreva M."/>
        </authorList>
    </citation>
    <scope>NUCLEOTIDE SEQUENCE [LARGE SCALE GENOMIC DNA]</scope>
    <source>
        <strain evidence="3 4">OD-Hann</strain>
    </source>
</reference>
<dbReference type="SUPFAM" id="SSF46966">
    <property type="entry name" value="Spectrin repeat"/>
    <property type="match status" value="2"/>
</dbReference>
<dbReference type="SMART" id="SM00150">
    <property type="entry name" value="SPEC"/>
    <property type="match status" value="2"/>
</dbReference>
<keyword evidence="1" id="KW-0677">Repeat</keyword>
<proteinExistence type="predicted"/>
<accession>A0A0B1TJA0</accession>
<dbReference type="Gene3D" id="1.20.58.60">
    <property type="match status" value="3"/>
</dbReference>
<dbReference type="CDD" id="cd00176">
    <property type="entry name" value="SPEC"/>
    <property type="match status" value="1"/>
</dbReference>
<dbReference type="AlphaFoldDB" id="A0A0B1TJA0"/>
<dbReference type="Proteomes" id="UP000053660">
    <property type="component" value="Unassembled WGS sequence"/>
</dbReference>
<sequence length="813" mass="90929">MTHQTRTIASVRERSADPSYFAEARREAKALLEEVAREESSLKAIGALLAKIEQEVDSLYESVPETSTRGIHSTEIRNTFYRVEDDFSTLQKQCGDLIQFQNRIGSLGTDLNEHLRKVDDWFANMESKVTEVDKAPDMDVEHKLAVLEDLNQQVVDGHKQFDQVDQASRRLLSALDGMNAHPDVSSRHEMQAIERKKRYRHDNLLSRIQEAFNHATAQKAANEGVRDAVLDLYPWIDEYEGRAKTSRDIPLVEEPLNELKREVQLLRMELDSRLALTKDLESDLRKLSASSPPQWKQDVEEKLEGAVARLQKNSTELRGFRDNVNDALEGVVKLESTGASLNRACDAVSSMMKATNARDLPRLQEVAGEIDSMNAQIADMRRTAEVIKQIPNATGAEAVDAYVSAIGKKVSGLNDELQAKHSQQAQVGHLENEFEDVKKRLNDWLGQFEADTVALEPVSINREKLVEQRKQLSALMTRHKEGLALVEELDSVAIKLGNAEESAAPGNRLSAIPRVAMDLLTRYNAQADALKTRAEKVDRAEHKAVDLIAAEEELHLWIAAQNKNMGDFEVPTTAESVQSLQTSLDRLNKSKRAEQRRLDDIRIRGRELAGEASLPGEAQQVLDRSRVLSDEWDQLTDNLDAMRERLGKLEKWVDGYAATEKWVLAKRRMLAAVGVPTTDAAIAGTQLGQIQIIKAEMDGERSSLSKLNDVAQKLSSELADNTLTLAMADLNASWNNLEKDVDEREQNIQLASKLGAEIKAVQKDLLKSLADVESDIDRYGNMLPSEVEAKLNVEAHSTFKYIALLTARSSSRN</sequence>
<dbReference type="InterPro" id="IPR002017">
    <property type="entry name" value="Spectrin_repeat"/>
</dbReference>
<keyword evidence="2" id="KW-0175">Coiled coil</keyword>
<evidence type="ECO:0000313" key="3">
    <source>
        <dbReference type="EMBL" id="KHJ97613.1"/>
    </source>
</evidence>
<gene>
    <name evidence="3" type="ORF">OESDEN_02411</name>
</gene>
<feature type="coiled-coil region" evidence="2">
    <location>
        <begin position="256"/>
        <end position="316"/>
    </location>
</feature>
<dbReference type="InterPro" id="IPR018159">
    <property type="entry name" value="Spectrin/alpha-actinin"/>
</dbReference>
<evidence type="ECO:0000313" key="4">
    <source>
        <dbReference type="Proteomes" id="UP000053660"/>
    </source>
</evidence>
<dbReference type="EMBL" id="KN549427">
    <property type="protein sequence ID" value="KHJ97613.1"/>
    <property type="molecule type" value="Genomic_DNA"/>
</dbReference>
<keyword evidence="4" id="KW-1185">Reference proteome</keyword>
<organism evidence="3 4">
    <name type="scientific">Oesophagostomum dentatum</name>
    <name type="common">Nodular worm</name>
    <dbReference type="NCBI Taxonomy" id="61180"/>
    <lineage>
        <taxon>Eukaryota</taxon>
        <taxon>Metazoa</taxon>
        <taxon>Ecdysozoa</taxon>
        <taxon>Nematoda</taxon>
        <taxon>Chromadorea</taxon>
        <taxon>Rhabditida</taxon>
        <taxon>Rhabditina</taxon>
        <taxon>Rhabditomorpha</taxon>
        <taxon>Strongyloidea</taxon>
        <taxon>Strongylidae</taxon>
        <taxon>Oesophagostomum</taxon>
    </lineage>
</organism>
<feature type="coiled-coil region" evidence="2">
    <location>
        <begin position="577"/>
        <end position="604"/>
    </location>
</feature>
<dbReference type="OrthoDB" id="5851853at2759"/>